<proteinExistence type="predicted"/>
<name>A0ABQ0AV13_9FIRM</name>
<reference evidence="1 2" key="1">
    <citation type="submission" date="2024-04" db="EMBL/GenBank/DDBJ databases">
        <title>Defined microbial consortia suppress multidrug-resistant proinflammatory Enterobacteriaceae via ecological control.</title>
        <authorList>
            <person name="Furuichi M."/>
            <person name="Kawaguchi T."/>
            <person name="Pust M."/>
            <person name="Yasuma K."/>
            <person name="Plichta D."/>
            <person name="Hasegawa N."/>
            <person name="Ohya T."/>
            <person name="Bhattarai S."/>
            <person name="Sasajima S."/>
            <person name="Aoto Y."/>
            <person name="Tuganbaev T."/>
            <person name="Yaginuma M."/>
            <person name="Ueda M."/>
            <person name="Okahashi N."/>
            <person name="Amafuji K."/>
            <person name="Kiridooshi Y."/>
            <person name="Sugita K."/>
            <person name="Strazar M."/>
            <person name="Skelly A."/>
            <person name="Suda W."/>
            <person name="Hattori M."/>
            <person name="Nakamoto N."/>
            <person name="Caballero S."/>
            <person name="Norman J."/>
            <person name="Olle B."/>
            <person name="Tanoue T."/>
            <person name="Arita M."/>
            <person name="Bucci V."/>
            <person name="Atarashi K."/>
            <person name="Xavier R."/>
            <person name="Honda K."/>
        </authorList>
    </citation>
    <scope>NUCLEOTIDE SEQUENCE [LARGE SCALE GENOMIC DNA]</scope>
    <source>
        <strain evidence="2">f13</strain>
    </source>
</reference>
<sequence>METTIRVQMLMYGKEASNRKQEIDRQHYTIPNQRPKDKHCGKI</sequence>
<protein>
    <submittedName>
        <fullName evidence="1">Uncharacterized protein</fullName>
    </submittedName>
</protein>
<evidence type="ECO:0000313" key="1">
    <source>
        <dbReference type="EMBL" id="GAA6267855.1"/>
    </source>
</evidence>
<gene>
    <name evidence="1" type="ORF">F130042H8_09150</name>
</gene>
<dbReference type="Proteomes" id="UP001600894">
    <property type="component" value="Unassembled WGS sequence"/>
</dbReference>
<organism evidence="1 2">
    <name type="scientific">Enterocloster alcoholdehydrogenati</name>
    <dbReference type="NCBI Taxonomy" id="2547410"/>
    <lineage>
        <taxon>Bacteria</taxon>
        <taxon>Bacillati</taxon>
        <taxon>Bacillota</taxon>
        <taxon>Clostridia</taxon>
        <taxon>Lachnospirales</taxon>
        <taxon>Lachnospiraceae</taxon>
        <taxon>Enterocloster</taxon>
    </lineage>
</organism>
<keyword evidence="2" id="KW-1185">Reference proteome</keyword>
<dbReference type="EMBL" id="BAABXL010000001">
    <property type="protein sequence ID" value="GAA6267855.1"/>
    <property type="molecule type" value="Genomic_DNA"/>
</dbReference>
<accession>A0ABQ0AV13</accession>
<evidence type="ECO:0000313" key="2">
    <source>
        <dbReference type="Proteomes" id="UP001600894"/>
    </source>
</evidence>
<comment type="caution">
    <text evidence="1">The sequence shown here is derived from an EMBL/GenBank/DDBJ whole genome shotgun (WGS) entry which is preliminary data.</text>
</comment>